<evidence type="ECO:0000313" key="1">
    <source>
        <dbReference type="EMBL" id="RXK47789.1"/>
    </source>
</evidence>
<sequence length="220" mass="25420">MTSEKTTSTSITDHSGLAEQLLRVYENFADEFSRRDVPVHLSNVAREGKYLKGKKLGQHPERFVEQYLIWPTLELLDYEFWAQPYGYPKWDKTRPDFAIKNFDCGLDCAVIGEVKTPNKFEYGKEQMEDYLKSDLGEATVGITTDGVRWNIEARPEKSSELLEVVDVNFHDVVRKLPSRHEERESYPSHRTRQEMEMVELLKRESVEGKAAKALTEAVGE</sequence>
<reference evidence="1 2" key="1">
    <citation type="submission" date="2019-01" db="EMBL/GenBank/DDBJ databases">
        <title>Halorientalis sp. F13-25 a new haloarchaeum isolated from hypersaline water.</title>
        <authorList>
            <person name="Ana D.-V."/>
            <person name="Cristina S.-P."/>
            <person name="Antonio V."/>
        </authorList>
    </citation>
    <scope>NUCLEOTIDE SEQUENCE [LARGE SCALE GENOMIC DNA]</scope>
    <source>
        <strain evidence="1 2">F13-25</strain>
    </source>
</reference>
<organism evidence="1 2">
    <name type="scientific">Halorientalis pallida</name>
    <dbReference type="NCBI Taxonomy" id="2479928"/>
    <lineage>
        <taxon>Archaea</taxon>
        <taxon>Methanobacteriati</taxon>
        <taxon>Methanobacteriota</taxon>
        <taxon>Stenosarchaea group</taxon>
        <taxon>Halobacteria</taxon>
        <taxon>Halobacteriales</taxon>
        <taxon>Haloarculaceae</taxon>
        <taxon>Halorientalis</taxon>
    </lineage>
</organism>
<evidence type="ECO:0008006" key="3">
    <source>
        <dbReference type="Google" id="ProtNLM"/>
    </source>
</evidence>
<evidence type="ECO:0000313" key="2">
    <source>
        <dbReference type="Proteomes" id="UP000289691"/>
    </source>
</evidence>
<dbReference type="OrthoDB" id="266515at2157"/>
<dbReference type="RefSeq" id="WP_129069641.1">
    <property type="nucleotide sequence ID" value="NZ_RDFA01000005.1"/>
</dbReference>
<proteinExistence type="predicted"/>
<dbReference type="AlphaFoldDB" id="A0A498KVP1"/>
<name>A0A498KVP1_9EURY</name>
<dbReference type="EMBL" id="RDFA01000005">
    <property type="protein sequence ID" value="RXK47789.1"/>
    <property type="molecule type" value="Genomic_DNA"/>
</dbReference>
<comment type="caution">
    <text evidence="1">The sequence shown here is derived from an EMBL/GenBank/DDBJ whole genome shotgun (WGS) entry which is preliminary data.</text>
</comment>
<protein>
    <recommendedName>
        <fullName evidence="3">Type I restriction enzyme R protein N terminus (HSDR_N)</fullName>
    </recommendedName>
</protein>
<keyword evidence="2" id="KW-1185">Reference proteome</keyword>
<accession>A0A498KVP1</accession>
<dbReference type="Proteomes" id="UP000289691">
    <property type="component" value="Unassembled WGS sequence"/>
</dbReference>
<gene>
    <name evidence="1" type="ORF">EAF64_14145</name>
</gene>